<evidence type="ECO:0000256" key="1">
    <source>
        <dbReference type="SAM" id="Phobius"/>
    </source>
</evidence>
<organism evidence="2 3">
    <name type="scientific">Rheinheimera maricola</name>
    <dbReference type="NCBI Taxonomy" id="2793282"/>
    <lineage>
        <taxon>Bacteria</taxon>
        <taxon>Pseudomonadati</taxon>
        <taxon>Pseudomonadota</taxon>
        <taxon>Gammaproteobacteria</taxon>
        <taxon>Chromatiales</taxon>
        <taxon>Chromatiaceae</taxon>
        <taxon>Rheinheimera</taxon>
    </lineage>
</organism>
<keyword evidence="3" id="KW-1185">Reference proteome</keyword>
<reference evidence="2 3" key="1">
    <citation type="submission" date="2020-12" db="EMBL/GenBank/DDBJ databases">
        <authorList>
            <person name="Ruan W."/>
            <person name="Khan S.A."/>
            <person name="Jeon C.O."/>
        </authorList>
    </citation>
    <scope>NUCLEOTIDE SEQUENCE [LARGE SCALE GENOMIC DNA]</scope>
    <source>
        <strain evidence="2 3">MA-13</strain>
    </source>
</reference>
<keyword evidence="1" id="KW-0472">Membrane</keyword>
<accession>A0ABS7XD32</accession>
<keyword evidence="1" id="KW-1133">Transmembrane helix</keyword>
<feature type="transmembrane region" description="Helical" evidence="1">
    <location>
        <begin position="78"/>
        <end position="97"/>
    </location>
</feature>
<dbReference type="EMBL" id="JAERPS020000007">
    <property type="protein sequence ID" value="MBZ9613441.1"/>
    <property type="molecule type" value="Genomic_DNA"/>
</dbReference>
<sequence length="207" mass="24044">MNALHKLSTQYFKREITQQDYRNRRKFLIESILDGQYAELNSITNVPFKAELEITQQGQEFKVVLDAQPKANIRSKQSTFRCIAVLVLSLCFLGFIYRDMLFQKLTQYAPAVAEVISALKLQGSAEQNAASQITSLTELWQQAISTNQLTEKNITLITSLWHQTSFKEREEFAALLRQYVKRWESEFDKEIEVSLTNRIMQILDIQP</sequence>
<protein>
    <submittedName>
        <fullName evidence="2">Uncharacterized protein</fullName>
    </submittedName>
</protein>
<dbReference type="RefSeq" id="WP_205312124.1">
    <property type="nucleotide sequence ID" value="NZ_JAERPS020000007.1"/>
</dbReference>
<name>A0ABS7XD32_9GAMM</name>
<dbReference type="Proteomes" id="UP000663814">
    <property type="component" value="Unassembled WGS sequence"/>
</dbReference>
<evidence type="ECO:0000313" key="3">
    <source>
        <dbReference type="Proteomes" id="UP000663814"/>
    </source>
</evidence>
<keyword evidence="1" id="KW-0812">Transmembrane</keyword>
<reference evidence="2 3" key="2">
    <citation type="submission" date="2021-08" db="EMBL/GenBank/DDBJ databases">
        <title>Rheinheimera aquimaris sp. nov., isolated from seawater of the East Sea in Korea.</title>
        <authorList>
            <person name="Kim K.H."/>
            <person name="Wenting R."/>
            <person name="Kim K.R."/>
            <person name="Jeon C.O."/>
        </authorList>
    </citation>
    <scope>NUCLEOTIDE SEQUENCE [LARGE SCALE GENOMIC DNA]</scope>
    <source>
        <strain evidence="2 3">MA-13</strain>
    </source>
</reference>
<gene>
    <name evidence="2" type="ORF">I4W93_017745</name>
</gene>
<comment type="caution">
    <text evidence="2">The sequence shown here is derived from an EMBL/GenBank/DDBJ whole genome shotgun (WGS) entry which is preliminary data.</text>
</comment>
<evidence type="ECO:0000313" key="2">
    <source>
        <dbReference type="EMBL" id="MBZ9613441.1"/>
    </source>
</evidence>
<proteinExistence type="predicted"/>